<dbReference type="PANTHER" id="PTHR11831:SF4">
    <property type="entry name" value="SMALL RIBOSOMAL SUBUNIT PROTEIN US4M"/>
    <property type="match status" value="1"/>
</dbReference>
<organism evidence="8">
    <name type="scientific">Asterionella formosa</name>
    <dbReference type="NCBI Taxonomy" id="210441"/>
    <lineage>
        <taxon>Eukaryota</taxon>
        <taxon>Sar</taxon>
        <taxon>Stramenopiles</taxon>
        <taxon>Ochrophyta</taxon>
        <taxon>Bacillariophyta</taxon>
        <taxon>Fragilariophyceae</taxon>
        <taxon>Fragilariophycidae</taxon>
        <taxon>Fragilariales</taxon>
        <taxon>Fragilariaceae</taxon>
        <taxon>Asterionella</taxon>
    </lineage>
</organism>
<dbReference type="GO" id="GO:0003735">
    <property type="term" value="F:structural constituent of ribosome"/>
    <property type="evidence" value="ECO:0007669"/>
    <property type="project" value="TreeGrafter"/>
</dbReference>
<keyword evidence="8" id="KW-0496">Mitochondrion</keyword>
<dbReference type="AlphaFoldDB" id="A0A1J0RDF7"/>
<keyword evidence="4 8" id="KW-0689">Ribosomal protein</keyword>
<geneLocation type="mitochondrion" evidence="8"/>
<evidence type="ECO:0000256" key="4">
    <source>
        <dbReference type="ARBA" id="ARBA00022980"/>
    </source>
</evidence>
<dbReference type="InterPro" id="IPR002942">
    <property type="entry name" value="S4_RNA-bd"/>
</dbReference>
<accession>A0A1J0RDF7</accession>
<proteinExistence type="inferred from homology"/>
<dbReference type="SMART" id="SM00363">
    <property type="entry name" value="S4"/>
    <property type="match status" value="1"/>
</dbReference>
<dbReference type="GO" id="GO:0019843">
    <property type="term" value="F:rRNA binding"/>
    <property type="evidence" value="ECO:0007669"/>
    <property type="project" value="UniProtKB-KW"/>
</dbReference>
<protein>
    <submittedName>
        <fullName evidence="8">Ribosomal protein S4</fullName>
    </submittedName>
</protein>
<evidence type="ECO:0000313" key="8">
    <source>
        <dbReference type="EMBL" id="APD75830.1"/>
    </source>
</evidence>
<evidence type="ECO:0000256" key="1">
    <source>
        <dbReference type="ARBA" id="ARBA00007465"/>
    </source>
</evidence>
<sequence>MNKKKEILHLKIKKRRFKLLYKKLINIKKNVQNRTKVINFKKKKWQKFIGHLEKTSLTKKQDFQFYDQSCDYVSDFQSRFKWGHKNTVHCNSRFSFFYGYLLRKYIKTRVKIAKQKNKVLKKKFWILSKIFINFFEKRLDTTLFRCNFAYSMRHAKQLISHKHIRVNGKTININSYQVKNGDLIDLVPQKRFLINLHNFTYFISNFWPIPTKHFQINYRTYQIIFIEDLSLNPLITSFPFYLNLNSVIKSYS</sequence>
<dbReference type="PANTHER" id="PTHR11831">
    <property type="entry name" value="30S 40S RIBOSOMAL PROTEIN"/>
    <property type="match status" value="1"/>
</dbReference>
<feature type="domain" description="RNA-binding S4" evidence="7">
    <location>
        <begin position="137"/>
        <end position="198"/>
    </location>
</feature>
<dbReference type="PROSITE" id="PS50889">
    <property type="entry name" value="S4"/>
    <property type="match status" value="1"/>
</dbReference>
<keyword evidence="2" id="KW-0699">rRNA-binding</keyword>
<evidence type="ECO:0000256" key="3">
    <source>
        <dbReference type="ARBA" id="ARBA00022884"/>
    </source>
</evidence>
<dbReference type="Pfam" id="PF01479">
    <property type="entry name" value="S4"/>
    <property type="match status" value="1"/>
</dbReference>
<evidence type="ECO:0000259" key="7">
    <source>
        <dbReference type="SMART" id="SM00363"/>
    </source>
</evidence>
<dbReference type="GO" id="GO:0015935">
    <property type="term" value="C:small ribosomal subunit"/>
    <property type="evidence" value="ECO:0007669"/>
    <property type="project" value="TreeGrafter"/>
</dbReference>
<dbReference type="InterPro" id="IPR022801">
    <property type="entry name" value="Ribosomal_uS4"/>
</dbReference>
<dbReference type="InterPro" id="IPR036986">
    <property type="entry name" value="S4_RNA-bd_sf"/>
</dbReference>
<evidence type="ECO:0000256" key="5">
    <source>
        <dbReference type="ARBA" id="ARBA00023274"/>
    </source>
</evidence>
<evidence type="ECO:0000256" key="6">
    <source>
        <dbReference type="PROSITE-ProRule" id="PRU00182"/>
    </source>
</evidence>
<keyword evidence="5" id="KW-0687">Ribonucleoprotein</keyword>
<gene>
    <name evidence="8" type="primary">rps4</name>
    <name evidence="8" type="ORF">BGL49_030</name>
</gene>
<dbReference type="SUPFAM" id="SSF55174">
    <property type="entry name" value="Alpha-L RNA-binding motif"/>
    <property type="match status" value="1"/>
</dbReference>
<dbReference type="CDD" id="cd00165">
    <property type="entry name" value="S4"/>
    <property type="match status" value="1"/>
</dbReference>
<comment type="similarity">
    <text evidence="1">Belongs to the universal ribosomal protein uS4 family.</text>
</comment>
<dbReference type="Gene3D" id="3.10.290.10">
    <property type="entry name" value="RNA-binding S4 domain"/>
    <property type="match status" value="1"/>
</dbReference>
<name>A0A1J0RDF7_9STRA</name>
<evidence type="ECO:0000256" key="2">
    <source>
        <dbReference type="ARBA" id="ARBA00022730"/>
    </source>
</evidence>
<reference evidence="8" key="1">
    <citation type="submission" date="2016-10" db="EMBL/GenBank/DDBJ databases">
        <title>Complete mitochondrial genome of the freshwater diatom Asterionella formosa.</title>
        <authorList>
            <person name="Villain A."/>
            <person name="Kojadinovic M."/>
            <person name="Puppo C."/>
            <person name="Prioretti L."/>
            <person name="Hubert P."/>
            <person name="Zhang Y."/>
            <person name="Gregori G."/>
            <person name="Roulet A."/>
            <person name="Roques C."/>
            <person name="Claverie J.-M."/>
            <person name="Gontero B."/>
            <person name="Blanc G."/>
        </authorList>
    </citation>
    <scope>NUCLEOTIDE SEQUENCE</scope>
    <source>
        <strain evidence="8">BGM1</strain>
    </source>
</reference>
<dbReference type="RefSeq" id="YP_009326069.1">
    <property type="nucleotide sequence ID" value="NC_032029.1"/>
</dbReference>
<keyword evidence="3 6" id="KW-0694">RNA-binding</keyword>
<dbReference type="GO" id="GO:0042274">
    <property type="term" value="P:ribosomal small subunit biogenesis"/>
    <property type="evidence" value="ECO:0007669"/>
    <property type="project" value="TreeGrafter"/>
</dbReference>
<dbReference type="EMBL" id="KY021079">
    <property type="protein sequence ID" value="APD75830.1"/>
    <property type="molecule type" value="Genomic_DNA"/>
</dbReference>
<dbReference type="GeneID" id="30510706"/>